<dbReference type="GO" id="GO:0070004">
    <property type="term" value="F:cysteine-type exopeptidase activity"/>
    <property type="evidence" value="ECO:0007669"/>
    <property type="project" value="InterPro"/>
</dbReference>
<evidence type="ECO:0000256" key="1">
    <source>
        <dbReference type="RuleBase" id="RU364089"/>
    </source>
</evidence>
<accession>A0A1G9RX50</accession>
<protein>
    <recommendedName>
        <fullName evidence="1">Dipeptidase</fullName>
        <ecNumber evidence="1">3.4.-.-</ecNumber>
    </recommendedName>
</protein>
<evidence type="ECO:0000313" key="3">
    <source>
        <dbReference type="EMBL" id="SDM27600.1"/>
    </source>
</evidence>
<comment type="catalytic activity">
    <reaction evidence="1">
        <text>an L-aminoacyl-L-amino acid + H2O = 2 an L-alpha-amino acid</text>
        <dbReference type="Rhea" id="RHEA:48940"/>
        <dbReference type="ChEBI" id="CHEBI:15377"/>
        <dbReference type="ChEBI" id="CHEBI:59869"/>
        <dbReference type="ChEBI" id="CHEBI:77460"/>
    </reaction>
</comment>
<dbReference type="Gene3D" id="3.60.60.10">
    <property type="entry name" value="Penicillin V Acylase, Chain A"/>
    <property type="match status" value="1"/>
</dbReference>
<keyword evidence="4" id="KW-1185">Reference proteome</keyword>
<keyword evidence="1" id="KW-0378">Hydrolase</keyword>
<comment type="similarity">
    <text evidence="1">Belongs to the peptidase C69 family.</text>
</comment>
<dbReference type="InterPro" id="IPR005322">
    <property type="entry name" value="Peptidase_C69"/>
</dbReference>
<dbReference type="PANTHER" id="PTHR12994:SF17">
    <property type="entry name" value="LD30995P"/>
    <property type="match status" value="1"/>
</dbReference>
<dbReference type="GO" id="GO:0006508">
    <property type="term" value="P:proteolysis"/>
    <property type="evidence" value="ECO:0007669"/>
    <property type="project" value="UniProtKB-KW"/>
</dbReference>
<evidence type="ECO:0000256" key="2">
    <source>
        <dbReference type="SAM" id="MobiDB-lite"/>
    </source>
</evidence>
<keyword evidence="1" id="KW-0645">Protease</keyword>
<dbReference type="STRING" id="119000.SAMN05661010_03819"/>
<dbReference type="AlphaFoldDB" id="A0A1G9RX50"/>
<name>A0A1G9RX50_9GAMM</name>
<dbReference type="RefSeq" id="WP_089730870.1">
    <property type="nucleotide sequence ID" value="NZ_FNGI01000017.1"/>
</dbReference>
<dbReference type="EC" id="3.4.-.-" evidence="1"/>
<evidence type="ECO:0000313" key="4">
    <source>
        <dbReference type="Proteomes" id="UP000198654"/>
    </source>
</evidence>
<dbReference type="PANTHER" id="PTHR12994">
    <property type="entry name" value="SECERNIN"/>
    <property type="match status" value="1"/>
</dbReference>
<dbReference type="GO" id="GO:0016805">
    <property type="term" value="F:dipeptidase activity"/>
    <property type="evidence" value="ECO:0007669"/>
    <property type="project" value="UniProtKB-KW"/>
</dbReference>
<sequence length="511" mass="56907">MTIRHAGAAWLLTVPLLALSQSGWASYAFYVGKNLTENQAVIVGGTGEEVSSHWLEIVPARDHAPDATIEVGVTAEASIPGELSEIPQVEHTFRYLSMSYSDYAGFPAPLTNGGVNEHQVAVRDVWATNREALIDMTQTPQQGPQYSDLARLVLERSTTAREGVELIGELIAKHGYSTYGGNTHLIADPDEAWVVWEFAGSQGLWAAERLGPDEIRVLYPGYIEEFPLDYQQNPDFMGSDNLVSFAEEQGWFDPENDEAFNVFEVYGRQDTQARTGGYKYMTQAALEEAVREMAPVSERDMMTRVRDHRIADDEAGYGQVVSLKHGVDSDLIRIWVAPTGSVAAPFLPWWLGVRSVPLEFAQHRYLTKGAASNFLNPDFQVQEGSDFAGRRFKQVLYLMCEQPERFHPQVTELLEGFERDSFEDLGWVERAAQTLVAQEQRDAAREMLTFYSHSRADAAMDLGGTLVDWLYASLALRDGLRRPTGDEINDQGGETVNCLVDADPDKPQAAQ</sequence>
<reference evidence="3 4" key="1">
    <citation type="submission" date="2016-10" db="EMBL/GenBank/DDBJ databases">
        <authorList>
            <person name="de Groot N.N."/>
        </authorList>
    </citation>
    <scope>NUCLEOTIDE SEQUENCE [LARGE SCALE GENOMIC DNA]</scope>
    <source>
        <strain evidence="3 4">DSM 14789</strain>
    </source>
</reference>
<organism evidence="3 4">
    <name type="scientific">Modicisalibacter muralis</name>
    <dbReference type="NCBI Taxonomy" id="119000"/>
    <lineage>
        <taxon>Bacteria</taxon>
        <taxon>Pseudomonadati</taxon>
        <taxon>Pseudomonadota</taxon>
        <taxon>Gammaproteobacteria</taxon>
        <taxon>Oceanospirillales</taxon>
        <taxon>Halomonadaceae</taxon>
        <taxon>Modicisalibacter</taxon>
    </lineage>
</organism>
<proteinExistence type="inferred from homology"/>
<dbReference type="OrthoDB" id="5147328at2"/>
<dbReference type="EMBL" id="FNGI01000017">
    <property type="protein sequence ID" value="SDM27600.1"/>
    <property type="molecule type" value="Genomic_DNA"/>
</dbReference>
<feature type="region of interest" description="Disordered" evidence="2">
    <location>
        <begin position="482"/>
        <end position="511"/>
    </location>
</feature>
<dbReference type="Pfam" id="PF03577">
    <property type="entry name" value="Peptidase_C69"/>
    <property type="match status" value="1"/>
</dbReference>
<keyword evidence="1" id="KW-0224">Dipeptidase</keyword>
<dbReference type="Proteomes" id="UP000198654">
    <property type="component" value="Unassembled WGS sequence"/>
</dbReference>
<gene>
    <name evidence="3" type="ORF">SAMN05661010_03819</name>
</gene>